<evidence type="ECO:0000256" key="4">
    <source>
        <dbReference type="ARBA" id="ARBA00022692"/>
    </source>
</evidence>
<comment type="subcellular location">
    <subcellularLocation>
        <location evidence="1">Membrane</location>
        <topology evidence="1">Multi-pass membrane protein</topology>
    </subcellularLocation>
</comment>
<comment type="caution">
    <text evidence="11">The sequence shown here is derived from an EMBL/GenBank/DDBJ whole genome shotgun (WGS) entry which is preliminary data.</text>
</comment>
<dbReference type="EMBL" id="JAFNEN010000297">
    <property type="protein sequence ID" value="KAG8186551.1"/>
    <property type="molecule type" value="Genomic_DNA"/>
</dbReference>
<dbReference type="Gene3D" id="1.10.357.20">
    <property type="entry name" value="SLC41 divalent cation transporters, integral membrane domain"/>
    <property type="match status" value="1"/>
</dbReference>
<keyword evidence="6 9" id="KW-1133">Transmembrane helix</keyword>
<keyword evidence="12" id="KW-1185">Reference proteome</keyword>
<feature type="transmembrane region" description="Helical" evidence="9">
    <location>
        <begin position="75"/>
        <end position="97"/>
    </location>
</feature>
<evidence type="ECO:0000313" key="12">
    <source>
        <dbReference type="Proteomes" id="UP000827092"/>
    </source>
</evidence>
<dbReference type="PANTHER" id="PTHR16228:SF7">
    <property type="entry name" value="SLC41A_MGTE INTEGRAL MEMBRANE DOMAIN-CONTAINING PROTEIN"/>
    <property type="match status" value="1"/>
</dbReference>
<dbReference type="GO" id="GO:0008324">
    <property type="term" value="F:monoatomic cation transmembrane transporter activity"/>
    <property type="evidence" value="ECO:0007669"/>
    <property type="project" value="InterPro"/>
</dbReference>
<dbReference type="SUPFAM" id="SSF161093">
    <property type="entry name" value="MgtE membrane domain-like"/>
    <property type="match status" value="1"/>
</dbReference>
<feature type="transmembrane region" description="Helical" evidence="9">
    <location>
        <begin position="52"/>
        <end position="69"/>
    </location>
</feature>
<dbReference type="GO" id="GO:0005886">
    <property type="term" value="C:plasma membrane"/>
    <property type="evidence" value="ECO:0007669"/>
    <property type="project" value="TreeGrafter"/>
</dbReference>
<keyword evidence="7" id="KW-0406">Ion transport</keyword>
<dbReference type="InterPro" id="IPR006667">
    <property type="entry name" value="SLC41_membr_dom"/>
</dbReference>
<accession>A0AAV6USL2</accession>
<dbReference type="InterPro" id="IPR045349">
    <property type="entry name" value="SLC41A1-3"/>
</dbReference>
<dbReference type="InterPro" id="IPR036739">
    <property type="entry name" value="SLC41_membr_dom_sf"/>
</dbReference>
<sequence length="101" mass="11802">MAYCFVHWLGKWDPDEKRDHTLPHRDRRSPNDWLLAGRLPCGIVKSSMEHAILLYMAYCFVYWLWKWGLDPDDAAIPYLTEFVDLLGTGFLLVAFLARDAV</sequence>
<reference evidence="11 12" key="1">
    <citation type="journal article" date="2022" name="Nat. Ecol. Evol.">
        <title>A masculinizing supergene underlies an exaggerated male reproductive morph in a spider.</title>
        <authorList>
            <person name="Hendrickx F."/>
            <person name="De Corte Z."/>
            <person name="Sonet G."/>
            <person name="Van Belleghem S.M."/>
            <person name="Kostlbacher S."/>
            <person name="Vangestel C."/>
        </authorList>
    </citation>
    <scope>NUCLEOTIDE SEQUENCE [LARGE SCALE GENOMIC DNA]</scope>
    <source>
        <strain evidence="11">W744_W776</strain>
    </source>
</reference>
<keyword evidence="3" id="KW-0813">Transport</keyword>
<evidence type="ECO:0000256" key="1">
    <source>
        <dbReference type="ARBA" id="ARBA00004141"/>
    </source>
</evidence>
<dbReference type="Proteomes" id="UP000827092">
    <property type="component" value="Unassembled WGS sequence"/>
</dbReference>
<evidence type="ECO:0000256" key="2">
    <source>
        <dbReference type="ARBA" id="ARBA00009749"/>
    </source>
</evidence>
<evidence type="ECO:0000313" key="11">
    <source>
        <dbReference type="EMBL" id="KAG8186551.1"/>
    </source>
</evidence>
<feature type="domain" description="SLC41A/MgtE integral membrane" evidence="10">
    <location>
        <begin position="50"/>
        <end position="93"/>
    </location>
</feature>
<evidence type="ECO:0000256" key="9">
    <source>
        <dbReference type="SAM" id="Phobius"/>
    </source>
</evidence>
<dbReference type="Pfam" id="PF01769">
    <property type="entry name" value="MgtE"/>
    <property type="match status" value="1"/>
</dbReference>
<dbReference type="AlphaFoldDB" id="A0AAV6USL2"/>
<name>A0AAV6USL2_9ARAC</name>
<evidence type="ECO:0000259" key="10">
    <source>
        <dbReference type="Pfam" id="PF01769"/>
    </source>
</evidence>
<comment type="similarity">
    <text evidence="2">Belongs to the SLC41A transporter family.</text>
</comment>
<keyword evidence="8 9" id="KW-0472">Membrane</keyword>
<proteinExistence type="inferred from homology"/>
<evidence type="ECO:0000256" key="3">
    <source>
        <dbReference type="ARBA" id="ARBA00022448"/>
    </source>
</evidence>
<evidence type="ECO:0000256" key="8">
    <source>
        <dbReference type="ARBA" id="ARBA00023136"/>
    </source>
</evidence>
<keyword evidence="5" id="KW-0460">Magnesium</keyword>
<evidence type="ECO:0000256" key="6">
    <source>
        <dbReference type="ARBA" id="ARBA00022989"/>
    </source>
</evidence>
<evidence type="ECO:0000256" key="5">
    <source>
        <dbReference type="ARBA" id="ARBA00022842"/>
    </source>
</evidence>
<gene>
    <name evidence="11" type="ORF">JTE90_020854</name>
</gene>
<protein>
    <recommendedName>
        <fullName evidence="10">SLC41A/MgtE integral membrane domain-containing protein</fullName>
    </recommendedName>
</protein>
<keyword evidence="4 9" id="KW-0812">Transmembrane</keyword>
<organism evidence="11 12">
    <name type="scientific">Oedothorax gibbosus</name>
    <dbReference type="NCBI Taxonomy" id="931172"/>
    <lineage>
        <taxon>Eukaryota</taxon>
        <taxon>Metazoa</taxon>
        <taxon>Ecdysozoa</taxon>
        <taxon>Arthropoda</taxon>
        <taxon>Chelicerata</taxon>
        <taxon>Arachnida</taxon>
        <taxon>Araneae</taxon>
        <taxon>Araneomorphae</taxon>
        <taxon>Entelegynae</taxon>
        <taxon>Araneoidea</taxon>
        <taxon>Linyphiidae</taxon>
        <taxon>Erigoninae</taxon>
        <taxon>Oedothorax</taxon>
    </lineage>
</organism>
<evidence type="ECO:0000256" key="7">
    <source>
        <dbReference type="ARBA" id="ARBA00023065"/>
    </source>
</evidence>
<dbReference type="PANTHER" id="PTHR16228">
    <property type="entry name" value="DIVALENT CATION TRANSPORTER SOLUTE CARRIER FAMILY 41"/>
    <property type="match status" value="1"/>
</dbReference>